<dbReference type="AlphaFoldDB" id="A0A8B7AL14"/>
<dbReference type="RefSeq" id="XP_007948524.1">
    <property type="nucleotide sequence ID" value="XM_007950333.1"/>
</dbReference>
<keyword evidence="11" id="KW-0341">Growth regulation</keyword>
<keyword evidence="17" id="KW-0547">Nucleotide-binding</keyword>
<sequence length="211" mass="23592">MCIAEIDLIPRDRPFVCAPSSKTGSPTTTYCCKQDHCNKIELPTTVKPSSGLGPVELAAVIAGPVCFVCISLMLMVYICHNRTVIHHRVPNEEDPSLDRPFISEGTTLKDLIYDMTTSGSGSETVTGIHEDYQLPYYDLVPSDPSVEEMRKVVCEQKLRPNIPNRWQSCEALRVMAKIMRECWYANGAARLTALRIKKTLSQLSQQEGIKM</sequence>
<accession>A0A8B7AL14</accession>
<dbReference type="InterPro" id="IPR000333">
    <property type="entry name" value="TGFB_receptor"/>
</dbReference>
<evidence type="ECO:0000256" key="21">
    <source>
        <dbReference type="ARBA" id="ARBA00022842"/>
    </source>
</evidence>
<evidence type="ECO:0000256" key="22">
    <source>
        <dbReference type="ARBA" id="ARBA00022843"/>
    </source>
</evidence>
<evidence type="ECO:0000256" key="17">
    <source>
        <dbReference type="ARBA" id="ARBA00022741"/>
    </source>
</evidence>
<keyword evidence="10" id="KW-0597">Phosphoprotein</keyword>
<keyword evidence="16" id="KW-0732">Signal</keyword>
<evidence type="ECO:0000256" key="29">
    <source>
        <dbReference type="SAM" id="Phobius"/>
    </source>
</evidence>
<proteinExistence type="predicted"/>
<keyword evidence="14" id="KW-0053">Apoptosis</keyword>
<dbReference type="GO" id="GO:0046332">
    <property type="term" value="F:SMAD binding"/>
    <property type="evidence" value="ECO:0007669"/>
    <property type="project" value="TreeGrafter"/>
</dbReference>
<evidence type="ECO:0000256" key="23">
    <source>
        <dbReference type="ARBA" id="ARBA00022949"/>
    </source>
</evidence>
<organism evidence="31 32">
    <name type="scientific">Orycteropus afer afer</name>
    <dbReference type="NCBI Taxonomy" id="1230840"/>
    <lineage>
        <taxon>Eukaryota</taxon>
        <taxon>Metazoa</taxon>
        <taxon>Chordata</taxon>
        <taxon>Craniata</taxon>
        <taxon>Vertebrata</taxon>
        <taxon>Euteleostomi</taxon>
        <taxon>Mammalia</taxon>
        <taxon>Eutheria</taxon>
        <taxon>Afrotheria</taxon>
        <taxon>Tubulidentata</taxon>
        <taxon>Orycteropodidae</taxon>
        <taxon>Orycteropus</taxon>
    </lineage>
</organism>
<evidence type="ECO:0000256" key="4">
    <source>
        <dbReference type="ARBA" id="ARBA00004241"/>
    </source>
</evidence>
<dbReference type="Pfam" id="PF01064">
    <property type="entry name" value="Activin_recp"/>
    <property type="match status" value="1"/>
</dbReference>
<comment type="cofactor">
    <cofactor evidence="1">
        <name>Mn(2+)</name>
        <dbReference type="ChEBI" id="CHEBI:29035"/>
    </cofactor>
</comment>
<keyword evidence="15" id="KW-0479">Metal-binding</keyword>
<dbReference type="FunFam" id="2.10.60.10:FF:000022">
    <property type="entry name" value="Receptor protein serine/threonine kinase"/>
    <property type="match status" value="1"/>
</dbReference>
<dbReference type="CTD" id="7046"/>
<evidence type="ECO:0000256" key="11">
    <source>
        <dbReference type="ARBA" id="ARBA00022604"/>
    </source>
</evidence>
<dbReference type="GO" id="GO:0045121">
    <property type="term" value="C:membrane raft"/>
    <property type="evidence" value="ECO:0007669"/>
    <property type="project" value="UniProtKB-SubCell"/>
</dbReference>
<dbReference type="PANTHER" id="PTHR23255">
    <property type="entry name" value="TRANSFORMING GROWTH FACTOR-BETA RECEPTOR TYPE I AND II"/>
    <property type="match status" value="1"/>
</dbReference>
<dbReference type="GeneID" id="103205068"/>
<evidence type="ECO:0000256" key="12">
    <source>
        <dbReference type="ARBA" id="ARBA00022679"/>
    </source>
</evidence>
<evidence type="ECO:0000256" key="26">
    <source>
        <dbReference type="ARBA" id="ARBA00023170"/>
    </source>
</evidence>
<evidence type="ECO:0000256" key="27">
    <source>
        <dbReference type="ARBA" id="ARBA00040150"/>
    </source>
</evidence>
<dbReference type="GO" id="GO:0005025">
    <property type="term" value="F:transforming growth factor beta receptor activity, type I"/>
    <property type="evidence" value="ECO:0007669"/>
    <property type="project" value="TreeGrafter"/>
</dbReference>
<keyword evidence="31" id="KW-1185">Reference proteome</keyword>
<keyword evidence="20" id="KW-0067">ATP-binding</keyword>
<evidence type="ECO:0000256" key="8">
    <source>
        <dbReference type="ARBA" id="ARBA00022499"/>
    </source>
</evidence>
<evidence type="ECO:0000256" key="16">
    <source>
        <dbReference type="ARBA" id="ARBA00022729"/>
    </source>
</evidence>
<dbReference type="GO" id="GO:0007507">
    <property type="term" value="P:heart development"/>
    <property type="evidence" value="ECO:0007669"/>
    <property type="project" value="TreeGrafter"/>
</dbReference>
<evidence type="ECO:0000256" key="2">
    <source>
        <dbReference type="ARBA" id="ARBA00001946"/>
    </source>
</evidence>
<keyword evidence="25 29" id="KW-0472">Membrane</keyword>
<keyword evidence="18" id="KW-0418">Kinase</keyword>
<dbReference type="InterPro" id="IPR000472">
    <property type="entry name" value="Activin_recp"/>
</dbReference>
<protein>
    <recommendedName>
        <fullName evidence="27">TGF-beta receptor type-1</fullName>
    </recommendedName>
    <alternativeName>
        <fullName evidence="28">Transforming growth factor-beta receptor type I</fullName>
    </alternativeName>
</protein>
<evidence type="ECO:0000256" key="14">
    <source>
        <dbReference type="ARBA" id="ARBA00022703"/>
    </source>
</evidence>
<evidence type="ECO:0000259" key="30">
    <source>
        <dbReference type="Pfam" id="PF01064"/>
    </source>
</evidence>
<evidence type="ECO:0000256" key="9">
    <source>
        <dbReference type="ARBA" id="ARBA00022527"/>
    </source>
</evidence>
<feature type="transmembrane region" description="Helical" evidence="29">
    <location>
        <begin position="57"/>
        <end position="78"/>
    </location>
</feature>
<dbReference type="GO" id="GO:0005524">
    <property type="term" value="F:ATP binding"/>
    <property type="evidence" value="ECO:0007669"/>
    <property type="project" value="UniProtKB-KW"/>
</dbReference>
<keyword evidence="26 32" id="KW-0675">Receptor</keyword>
<dbReference type="GO" id="GO:0007179">
    <property type="term" value="P:transforming growth factor beta receptor signaling pathway"/>
    <property type="evidence" value="ECO:0007669"/>
    <property type="project" value="TreeGrafter"/>
</dbReference>
<dbReference type="Proteomes" id="UP000694850">
    <property type="component" value="Unplaced"/>
</dbReference>
<keyword evidence="12" id="KW-0808">Transferase</keyword>
<evidence type="ECO:0000256" key="19">
    <source>
        <dbReference type="ARBA" id="ARBA00022782"/>
    </source>
</evidence>
<evidence type="ECO:0000256" key="3">
    <source>
        <dbReference type="ARBA" id="ARBA00004167"/>
    </source>
</evidence>
<dbReference type="Gene3D" id="2.10.60.10">
    <property type="entry name" value="CD59"/>
    <property type="match status" value="1"/>
</dbReference>
<dbReference type="GO" id="GO:0030154">
    <property type="term" value="P:cell differentiation"/>
    <property type="evidence" value="ECO:0007669"/>
    <property type="project" value="UniProtKB-KW"/>
</dbReference>
<comment type="subcellular location">
    <subcellularLocation>
        <location evidence="6">Cell junction</location>
        <location evidence="6">Tight junction</location>
    </subcellularLocation>
    <subcellularLocation>
        <location evidence="4">Cell surface</location>
    </subcellularLocation>
    <subcellularLocation>
        <location evidence="5">Membrane raft</location>
    </subcellularLocation>
    <subcellularLocation>
        <location evidence="3">Membrane</location>
        <topology evidence="3">Single-pass membrane protein</topology>
    </subcellularLocation>
</comment>
<reference evidence="32" key="1">
    <citation type="submission" date="2025-08" db="UniProtKB">
        <authorList>
            <consortium name="RefSeq"/>
        </authorList>
    </citation>
    <scope>IDENTIFICATION</scope>
</reference>
<evidence type="ECO:0000313" key="32">
    <source>
        <dbReference type="RefSeq" id="XP_007948524.1"/>
    </source>
</evidence>
<evidence type="ECO:0000256" key="7">
    <source>
        <dbReference type="ARBA" id="ARBA00022427"/>
    </source>
</evidence>
<evidence type="ECO:0000256" key="10">
    <source>
        <dbReference type="ARBA" id="ARBA00022553"/>
    </source>
</evidence>
<keyword evidence="13 29" id="KW-0812">Transmembrane</keyword>
<evidence type="ECO:0000256" key="15">
    <source>
        <dbReference type="ARBA" id="ARBA00022723"/>
    </source>
</evidence>
<dbReference type="Gene3D" id="1.10.510.10">
    <property type="entry name" value="Transferase(Phosphotransferase) domain 1"/>
    <property type="match status" value="1"/>
</dbReference>
<evidence type="ECO:0000256" key="20">
    <source>
        <dbReference type="ARBA" id="ARBA00022840"/>
    </source>
</evidence>
<dbReference type="GO" id="GO:0006915">
    <property type="term" value="P:apoptotic process"/>
    <property type="evidence" value="ECO:0007669"/>
    <property type="project" value="UniProtKB-KW"/>
</dbReference>
<evidence type="ECO:0000256" key="24">
    <source>
        <dbReference type="ARBA" id="ARBA00022989"/>
    </source>
</evidence>
<dbReference type="GO" id="GO:0046872">
    <property type="term" value="F:metal ion binding"/>
    <property type="evidence" value="ECO:0007669"/>
    <property type="project" value="UniProtKB-KW"/>
</dbReference>
<evidence type="ECO:0000256" key="1">
    <source>
        <dbReference type="ARBA" id="ARBA00001936"/>
    </source>
</evidence>
<evidence type="ECO:0000256" key="13">
    <source>
        <dbReference type="ARBA" id="ARBA00022692"/>
    </source>
</evidence>
<dbReference type="GO" id="GO:0005923">
    <property type="term" value="C:bicellular tight junction"/>
    <property type="evidence" value="ECO:0007669"/>
    <property type="project" value="UniProtKB-SubCell"/>
</dbReference>
<comment type="cofactor">
    <cofactor evidence="2">
        <name>Mg(2+)</name>
        <dbReference type="ChEBI" id="CHEBI:18420"/>
    </cofactor>
</comment>
<gene>
    <name evidence="32" type="primary">TGFBR1</name>
</gene>
<keyword evidence="7" id="KW-0796">Tight junction</keyword>
<dbReference type="OrthoDB" id="69842at2759"/>
<keyword evidence="19" id="KW-0221">Differentiation</keyword>
<feature type="domain" description="Activin types I and II receptor" evidence="30">
    <location>
        <begin position="2"/>
        <end position="40"/>
    </location>
</feature>
<dbReference type="GO" id="GO:0009986">
    <property type="term" value="C:cell surface"/>
    <property type="evidence" value="ECO:0007669"/>
    <property type="project" value="UniProtKB-SubCell"/>
</dbReference>
<dbReference type="GO" id="GO:0043235">
    <property type="term" value="C:receptor complex"/>
    <property type="evidence" value="ECO:0007669"/>
    <property type="project" value="TreeGrafter"/>
</dbReference>
<keyword evidence="8" id="KW-1017">Isopeptide bond</keyword>
<dbReference type="GO" id="GO:0005886">
    <property type="term" value="C:plasma membrane"/>
    <property type="evidence" value="ECO:0007669"/>
    <property type="project" value="TreeGrafter"/>
</dbReference>
<evidence type="ECO:0000256" key="28">
    <source>
        <dbReference type="ARBA" id="ARBA00043075"/>
    </source>
</evidence>
<keyword evidence="23" id="KW-0965">Cell junction</keyword>
<keyword evidence="24 29" id="KW-1133">Transmembrane helix</keyword>
<evidence type="ECO:0000256" key="25">
    <source>
        <dbReference type="ARBA" id="ARBA00023136"/>
    </source>
</evidence>
<keyword evidence="21" id="KW-0460">Magnesium</keyword>
<evidence type="ECO:0000256" key="18">
    <source>
        <dbReference type="ARBA" id="ARBA00022777"/>
    </source>
</evidence>
<name>A0A8B7AL14_ORYAF</name>
<evidence type="ECO:0000256" key="5">
    <source>
        <dbReference type="ARBA" id="ARBA00004285"/>
    </source>
</evidence>
<dbReference type="InterPro" id="IPR045860">
    <property type="entry name" value="Snake_toxin-like_sf"/>
</dbReference>
<dbReference type="PANTHER" id="PTHR23255:SF61">
    <property type="entry name" value="TGF-BETA RECEPTOR TYPE-1"/>
    <property type="match status" value="1"/>
</dbReference>
<evidence type="ECO:0000313" key="31">
    <source>
        <dbReference type="Proteomes" id="UP000694850"/>
    </source>
</evidence>
<keyword evidence="22" id="KW-0832">Ubl conjugation</keyword>
<keyword evidence="9" id="KW-0723">Serine/threonine-protein kinase</keyword>
<evidence type="ECO:0000256" key="6">
    <source>
        <dbReference type="ARBA" id="ARBA00004435"/>
    </source>
</evidence>